<evidence type="ECO:0000313" key="1">
    <source>
        <dbReference type="EnsemblMetazoa" id="Aqu2.1.13062_001"/>
    </source>
</evidence>
<dbReference type="EnsemblMetazoa" id="Aqu2.1.13062_001">
    <property type="protein sequence ID" value="Aqu2.1.13062_001"/>
    <property type="gene ID" value="Aqu2.1.13062"/>
</dbReference>
<organism evidence="1">
    <name type="scientific">Amphimedon queenslandica</name>
    <name type="common">Sponge</name>
    <dbReference type="NCBI Taxonomy" id="400682"/>
    <lineage>
        <taxon>Eukaryota</taxon>
        <taxon>Metazoa</taxon>
        <taxon>Porifera</taxon>
        <taxon>Demospongiae</taxon>
        <taxon>Heteroscleromorpha</taxon>
        <taxon>Haplosclerida</taxon>
        <taxon>Niphatidae</taxon>
        <taxon>Amphimedon</taxon>
    </lineage>
</organism>
<protein>
    <submittedName>
        <fullName evidence="1">Uncharacterized protein</fullName>
    </submittedName>
</protein>
<proteinExistence type="predicted"/>
<name>A0A1X7TEM4_AMPQE</name>
<accession>A0A1X7TEM4</accession>
<reference evidence="1" key="1">
    <citation type="submission" date="2017-05" db="UniProtKB">
        <authorList>
            <consortium name="EnsemblMetazoa"/>
        </authorList>
    </citation>
    <scope>IDENTIFICATION</scope>
</reference>
<sequence length="48" mass="5420">VCSCGSCNNKSNLNCAGKAYKTGNILDCPFHLLARELEVERKQLWQTY</sequence>
<dbReference type="InParanoid" id="A0A1X7TEM4"/>
<dbReference type="AlphaFoldDB" id="A0A1X7TEM4"/>